<evidence type="ECO:0000313" key="1">
    <source>
        <dbReference type="EMBL" id="CAB3981022.1"/>
    </source>
</evidence>
<dbReference type="Proteomes" id="UP001152795">
    <property type="component" value="Unassembled WGS sequence"/>
</dbReference>
<proteinExistence type="predicted"/>
<sequence length="107" mass="12181">MAVTGTGVFDGIIQAWRTFPKDDMLRKLSYENSVEELTSLKFDLLEERLSSDICELLTFLDTKVVTTEKAGREITDLVNKVKNLTATVIEQKKEIDQLKSESHNCKK</sequence>
<name>A0A6S7FY14_PARCT</name>
<gene>
    <name evidence="1" type="ORF">PACLA_8A040815</name>
</gene>
<dbReference type="EMBL" id="CACRXK020000346">
    <property type="protein sequence ID" value="CAB3981022.1"/>
    <property type="molecule type" value="Genomic_DNA"/>
</dbReference>
<reference evidence="1" key="1">
    <citation type="submission" date="2020-04" db="EMBL/GenBank/DDBJ databases">
        <authorList>
            <person name="Alioto T."/>
            <person name="Alioto T."/>
            <person name="Gomez Garrido J."/>
        </authorList>
    </citation>
    <scope>NUCLEOTIDE SEQUENCE</scope>
    <source>
        <strain evidence="1">A484AB</strain>
    </source>
</reference>
<organism evidence="1 2">
    <name type="scientific">Paramuricea clavata</name>
    <name type="common">Red gorgonian</name>
    <name type="synonym">Violescent sea-whip</name>
    <dbReference type="NCBI Taxonomy" id="317549"/>
    <lineage>
        <taxon>Eukaryota</taxon>
        <taxon>Metazoa</taxon>
        <taxon>Cnidaria</taxon>
        <taxon>Anthozoa</taxon>
        <taxon>Octocorallia</taxon>
        <taxon>Malacalcyonacea</taxon>
        <taxon>Plexauridae</taxon>
        <taxon>Paramuricea</taxon>
    </lineage>
</organism>
<evidence type="ECO:0000313" key="2">
    <source>
        <dbReference type="Proteomes" id="UP001152795"/>
    </source>
</evidence>
<keyword evidence="2" id="KW-1185">Reference proteome</keyword>
<dbReference type="AlphaFoldDB" id="A0A6S7FY14"/>
<comment type="caution">
    <text evidence="1">The sequence shown here is derived from an EMBL/GenBank/DDBJ whole genome shotgun (WGS) entry which is preliminary data.</text>
</comment>
<protein>
    <submittedName>
        <fullName evidence="1">Uncharacterized protein</fullName>
    </submittedName>
</protein>
<accession>A0A6S7FY14</accession>